<dbReference type="Pfam" id="PF01584">
    <property type="entry name" value="CheW"/>
    <property type="match status" value="1"/>
</dbReference>
<evidence type="ECO:0000313" key="3">
    <source>
        <dbReference type="Proteomes" id="UP000034883"/>
    </source>
</evidence>
<dbReference type="STRING" id="927083.DB32_003133"/>
<dbReference type="InterPro" id="IPR039315">
    <property type="entry name" value="CheW"/>
</dbReference>
<keyword evidence="3" id="KW-1185">Reference proteome</keyword>
<dbReference type="EMBL" id="CP011125">
    <property type="protein sequence ID" value="AKF05984.1"/>
    <property type="molecule type" value="Genomic_DNA"/>
</dbReference>
<gene>
    <name evidence="2" type="ORF">DB32_003133</name>
</gene>
<sequence length="135" mass="14045">MRIHAARVLEVIPRVALVPLPGAPLGARGVIDHRGAAAVVIDLRERFGADAPTRRWDPFVVVEGTPRLALVVDEVRGVGALPDDVVIASDLPTARIAGVTLGDDGAALLVDPGALLDEAEVAQLRAALEAREGEA</sequence>
<dbReference type="Gene3D" id="2.30.30.40">
    <property type="entry name" value="SH3 Domains"/>
    <property type="match status" value="1"/>
</dbReference>
<dbReference type="PANTHER" id="PTHR22617">
    <property type="entry name" value="CHEMOTAXIS SENSOR HISTIDINE KINASE-RELATED"/>
    <property type="match status" value="1"/>
</dbReference>
<organism evidence="2 3">
    <name type="scientific">Sandaracinus amylolyticus</name>
    <dbReference type="NCBI Taxonomy" id="927083"/>
    <lineage>
        <taxon>Bacteria</taxon>
        <taxon>Pseudomonadati</taxon>
        <taxon>Myxococcota</taxon>
        <taxon>Polyangia</taxon>
        <taxon>Polyangiales</taxon>
        <taxon>Sandaracinaceae</taxon>
        <taxon>Sandaracinus</taxon>
    </lineage>
</organism>
<dbReference type="AlphaFoldDB" id="A0A0F6SEY1"/>
<dbReference type="Proteomes" id="UP000034883">
    <property type="component" value="Chromosome"/>
</dbReference>
<dbReference type="PANTHER" id="PTHR22617:SF23">
    <property type="entry name" value="CHEMOTAXIS PROTEIN CHEW"/>
    <property type="match status" value="1"/>
</dbReference>
<dbReference type="SUPFAM" id="SSF50341">
    <property type="entry name" value="CheW-like"/>
    <property type="match status" value="1"/>
</dbReference>
<evidence type="ECO:0000259" key="1">
    <source>
        <dbReference type="PROSITE" id="PS50851"/>
    </source>
</evidence>
<name>A0A0F6SEY1_9BACT</name>
<dbReference type="KEGG" id="samy:DB32_003133"/>
<dbReference type="PROSITE" id="PS50851">
    <property type="entry name" value="CHEW"/>
    <property type="match status" value="1"/>
</dbReference>
<dbReference type="InterPro" id="IPR036061">
    <property type="entry name" value="CheW-like_dom_sf"/>
</dbReference>
<feature type="domain" description="CheW-like" evidence="1">
    <location>
        <begin position="1"/>
        <end position="121"/>
    </location>
</feature>
<evidence type="ECO:0000313" key="2">
    <source>
        <dbReference type="EMBL" id="AKF05984.1"/>
    </source>
</evidence>
<dbReference type="Gene3D" id="2.40.50.180">
    <property type="entry name" value="CheA-289, Domain 4"/>
    <property type="match status" value="1"/>
</dbReference>
<dbReference type="GO" id="GO:0005829">
    <property type="term" value="C:cytosol"/>
    <property type="evidence" value="ECO:0007669"/>
    <property type="project" value="TreeGrafter"/>
</dbReference>
<dbReference type="SMART" id="SM00260">
    <property type="entry name" value="CheW"/>
    <property type="match status" value="1"/>
</dbReference>
<proteinExistence type="predicted"/>
<dbReference type="GO" id="GO:0007165">
    <property type="term" value="P:signal transduction"/>
    <property type="evidence" value="ECO:0007669"/>
    <property type="project" value="InterPro"/>
</dbReference>
<dbReference type="InterPro" id="IPR002545">
    <property type="entry name" value="CheW-lke_dom"/>
</dbReference>
<reference evidence="2 3" key="1">
    <citation type="submission" date="2015-03" db="EMBL/GenBank/DDBJ databases">
        <title>Genome assembly of Sandaracinus amylolyticus DSM 53668.</title>
        <authorList>
            <person name="Sharma G."/>
            <person name="Subramanian S."/>
        </authorList>
    </citation>
    <scope>NUCLEOTIDE SEQUENCE [LARGE SCALE GENOMIC DNA]</scope>
    <source>
        <strain evidence="2 3">DSM 53668</strain>
    </source>
</reference>
<protein>
    <recommendedName>
        <fullName evidence="1">CheW-like domain-containing protein</fullName>
    </recommendedName>
</protein>
<accession>A0A0F6SEY1</accession>
<dbReference type="GO" id="GO:0006935">
    <property type="term" value="P:chemotaxis"/>
    <property type="evidence" value="ECO:0007669"/>
    <property type="project" value="InterPro"/>
</dbReference>